<evidence type="ECO:0000313" key="1">
    <source>
        <dbReference type="EMBL" id="RKD14416.1"/>
    </source>
</evidence>
<evidence type="ECO:0000313" key="2">
    <source>
        <dbReference type="Proteomes" id="UP000283433"/>
    </source>
</evidence>
<dbReference type="AlphaFoldDB" id="A0A419S454"/>
<evidence type="ECO:0008006" key="3">
    <source>
        <dbReference type="Google" id="ProtNLM"/>
    </source>
</evidence>
<organism evidence="1 2">
    <name type="scientific">Pelobium manganitolerans</name>
    <dbReference type="NCBI Taxonomy" id="1842495"/>
    <lineage>
        <taxon>Bacteria</taxon>
        <taxon>Pseudomonadati</taxon>
        <taxon>Bacteroidota</taxon>
        <taxon>Sphingobacteriia</taxon>
        <taxon>Sphingobacteriales</taxon>
        <taxon>Sphingobacteriaceae</taxon>
        <taxon>Pelobium</taxon>
    </lineage>
</organism>
<name>A0A419S454_9SPHI</name>
<gene>
    <name evidence="1" type="ORF">BCY91_08040</name>
</gene>
<dbReference type="EMBL" id="MBTA01000026">
    <property type="protein sequence ID" value="RKD14416.1"/>
    <property type="molecule type" value="Genomic_DNA"/>
</dbReference>
<accession>A0A419S454</accession>
<comment type="caution">
    <text evidence="1">The sequence shown here is derived from an EMBL/GenBank/DDBJ whole genome shotgun (WGS) entry which is preliminary data.</text>
</comment>
<dbReference type="OrthoDB" id="660041at2"/>
<reference evidence="1 2" key="1">
    <citation type="submission" date="2016-07" db="EMBL/GenBank/DDBJ databases">
        <title>Genome of Pelobium manganitolerans.</title>
        <authorList>
            <person name="Wu S."/>
            <person name="Wang G."/>
        </authorList>
    </citation>
    <scope>NUCLEOTIDE SEQUENCE [LARGE SCALE GENOMIC DNA]</scope>
    <source>
        <strain evidence="1 2">YS-25</strain>
    </source>
</reference>
<dbReference type="RefSeq" id="WP_120182420.1">
    <property type="nucleotide sequence ID" value="NZ_CBINCU010000035.1"/>
</dbReference>
<keyword evidence="2" id="KW-1185">Reference proteome</keyword>
<dbReference type="Proteomes" id="UP000283433">
    <property type="component" value="Unassembled WGS sequence"/>
</dbReference>
<proteinExistence type="predicted"/>
<sequence>MESSLSREKPVVRLRAFRAIDDPKTCELFIEGHTQVLTNIGVTKVTSSKNDWMYNPAAFVLVVESIEGDRVYGGARVHVAGGNQPLPLEQATAAMDSSVFSLVWNYAQYGTGELCGLWNSREIAGYGVGSIFLIRAAVAISQQLGITSLFAFCAPYTIKPVACCGMELETGIGNEGTFFYPKLDLIATTMILKDVDTLSKAEEEDKKAIFKLRENLNVVRTEELRKKEITIHYQTLIPLLDKWDLKQAIAEAYDSFQKATVSIEGAKKPNLL</sequence>
<protein>
    <recommendedName>
        <fullName evidence="3">N-acetyltransferase domain-containing protein</fullName>
    </recommendedName>
</protein>